<evidence type="ECO:0000313" key="9">
    <source>
        <dbReference type="Proteomes" id="UP000216024"/>
    </source>
</evidence>
<dbReference type="InterPro" id="IPR052518">
    <property type="entry name" value="CHR_Transporter"/>
</dbReference>
<keyword evidence="3" id="KW-1003">Cell membrane</keyword>
<dbReference type="OrthoDB" id="9788907at2"/>
<dbReference type="AlphaFoldDB" id="A0A267MIN9"/>
<dbReference type="EMBL" id="NIBG01000013">
    <property type="protein sequence ID" value="PAB58670.1"/>
    <property type="molecule type" value="Genomic_DNA"/>
</dbReference>
<dbReference type="InterPro" id="IPR003370">
    <property type="entry name" value="Chromate_transpt"/>
</dbReference>
<accession>A0A267MIN9</accession>
<evidence type="ECO:0000256" key="1">
    <source>
        <dbReference type="ARBA" id="ARBA00004651"/>
    </source>
</evidence>
<dbReference type="GO" id="GO:0005886">
    <property type="term" value="C:plasma membrane"/>
    <property type="evidence" value="ECO:0007669"/>
    <property type="project" value="UniProtKB-SubCell"/>
</dbReference>
<keyword evidence="9" id="KW-1185">Reference proteome</keyword>
<comment type="similarity">
    <text evidence="2">Belongs to the chromate ion transporter (CHR) (TC 2.A.51) family.</text>
</comment>
<evidence type="ECO:0000256" key="2">
    <source>
        <dbReference type="ARBA" id="ARBA00005262"/>
    </source>
</evidence>
<comment type="caution">
    <text evidence="8">The sequence shown here is derived from an EMBL/GenBank/DDBJ whole genome shotgun (WGS) entry which is preliminary data.</text>
</comment>
<dbReference type="PANTHER" id="PTHR43663">
    <property type="entry name" value="CHROMATE TRANSPORT PROTEIN-RELATED"/>
    <property type="match status" value="1"/>
</dbReference>
<organism evidence="8 9">
    <name type="scientific">Anaeromicrobium sediminis</name>
    <dbReference type="NCBI Taxonomy" id="1478221"/>
    <lineage>
        <taxon>Bacteria</taxon>
        <taxon>Bacillati</taxon>
        <taxon>Bacillota</taxon>
        <taxon>Clostridia</taxon>
        <taxon>Peptostreptococcales</taxon>
        <taxon>Thermotaleaceae</taxon>
        <taxon>Anaeromicrobium</taxon>
    </lineage>
</organism>
<evidence type="ECO:0000256" key="6">
    <source>
        <dbReference type="ARBA" id="ARBA00023136"/>
    </source>
</evidence>
<keyword evidence="6 7" id="KW-0472">Membrane</keyword>
<dbReference type="PANTHER" id="PTHR43663:SF1">
    <property type="entry name" value="CHROMATE TRANSPORTER"/>
    <property type="match status" value="1"/>
</dbReference>
<keyword evidence="4 7" id="KW-0812">Transmembrane</keyword>
<dbReference type="Proteomes" id="UP000216024">
    <property type="component" value="Unassembled WGS sequence"/>
</dbReference>
<evidence type="ECO:0000256" key="4">
    <source>
        <dbReference type="ARBA" id="ARBA00022692"/>
    </source>
</evidence>
<evidence type="ECO:0000256" key="3">
    <source>
        <dbReference type="ARBA" id="ARBA00022475"/>
    </source>
</evidence>
<evidence type="ECO:0000256" key="7">
    <source>
        <dbReference type="SAM" id="Phobius"/>
    </source>
</evidence>
<protein>
    <submittedName>
        <fullName evidence="8">Chromate transporter</fullName>
    </submittedName>
</protein>
<feature type="transmembrane region" description="Helical" evidence="7">
    <location>
        <begin position="144"/>
        <end position="174"/>
    </location>
</feature>
<proteinExistence type="inferred from homology"/>
<evidence type="ECO:0000313" key="8">
    <source>
        <dbReference type="EMBL" id="PAB58670.1"/>
    </source>
</evidence>
<name>A0A267MIN9_9FIRM</name>
<evidence type="ECO:0000256" key="5">
    <source>
        <dbReference type="ARBA" id="ARBA00022989"/>
    </source>
</evidence>
<feature type="transmembrane region" description="Helical" evidence="7">
    <location>
        <begin position="76"/>
        <end position="101"/>
    </location>
</feature>
<keyword evidence="5 7" id="KW-1133">Transmembrane helix</keyword>
<reference evidence="8 9" key="1">
    <citation type="submission" date="2017-06" db="EMBL/GenBank/DDBJ databases">
        <title>Draft genome sequence of anaerobic fermentative bacterium Anaeromicrobium sediminis DY2726D isolated from West Pacific Ocean sediments.</title>
        <authorList>
            <person name="Zeng X."/>
        </authorList>
    </citation>
    <scope>NUCLEOTIDE SEQUENCE [LARGE SCALE GENOMIC DNA]</scope>
    <source>
        <strain evidence="8 9">DY2726D</strain>
    </source>
</reference>
<comment type="subcellular location">
    <subcellularLocation>
        <location evidence="1">Cell membrane</location>
        <topology evidence="1">Multi-pass membrane protein</topology>
    </subcellularLocation>
</comment>
<dbReference type="Pfam" id="PF02417">
    <property type="entry name" value="Chromate_transp"/>
    <property type="match status" value="1"/>
</dbReference>
<sequence length="175" mass="18786">MMILKIINIFLTFVKIGAFSFGGGLAMLTFIQKEIVYKNAWLTEEQFVDIVAIAQMTPGPIAINSATFCGYKIAGVWGALAGSVGVTIVSFTIITFSAKFIIKNKDKPSMKAIFLGLRPAVLGLIISAAITVGKTAIVDVKGVLIFFLILFLVLKVKIHPIMGIVLSAGMGLLLY</sequence>
<gene>
    <name evidence="8" type="ORF">CCE28_14425</name>
</gene>
<feature type="transmembrane region" description="Helical" evidence="7">
    <location>
        <begin position="113"/>
        <end position="132"/>
    </location>
</feature>
<dbReference type="GO" id="GO:0015109">
    <property type="term" value="F:chromate transmembrane transporter activity"/>
    <property type="evidence" value="ECO:0007669"/>
    <property type="project" value="InterPro"/>
</dbReference>
<feature type="transmembrane region" description="Helical" evidence="7">
    <location>
        <begin position="7"/>
        <end position="31"/>
    </location>
</feature>